<dbReference type="NCBIfam" id="TIGR01443">
    <property type="entry name" value="intein_Cterm"/>
    <property type="match status" value="1"/>
</dbReference>
<dbReference type="CDD" id="cd00984">
    <property type="entry name" value="DnaB_C"/>
    <property type="match status" value="1"/>
</dbReference>
<keyword evidence="10" id="KW-0413">Isomerase</keyword>
<dbReference type="Gene3D" id="3.40.50.300">
    <property type="entry name" value="P-loop containing nucleotide triphosphate hydrolases"/>
    <property type="match status" value="2"/>
</dbReference>
<dbReference type="PROSITE" id="PS50818">
    <property type="entry name" value="INTEIN_C_TER"/>
    <property type="match status" value="1"/>
</dbReference>
<dbReference type="NCBIfam" id="NF004384">
    <property type="entry name" value="PRK05748.1"/>
    <property type="match status" value="1"/>
</dbReference>
<keyword evidence="5 15" id="KW-0547">Nucleotide-binding</keyword>
<dbReference type="Gene3D" id="2.170.16.10">
    <property type="entry name" value="Hedgehog/Intein (Hint) domain"/>
    <property type="match status" value="1"/>
</dbReference>
<dbReference type="Gene3D" id="1.10.860.10">
    <property type="entry name" value="DNAb Helicase, Chain A"/>
    <property type="match status" value="1"/>
</dbReference>
<comment type="catalytic activity">
    <reaction evidence="13 15">
        <text>ATP + H2O = ADP + phosphate + H(+)</text>
        <dbReference type="Rhea" id="RHEA:13065"/>
        <dbReference type="ChEBI" id="CHEBI:15377"/>
        <dbReference type="ChEBI" id="CHEBI:15378"/>
        <dbReference type="ChEBI" id="CHEBI:30616"/>
        <dbReference type="ChEBI" id="CHEBI:43474"/>
        <dbReference type="ChEBI" id="CHEBI:456216"/>
        <dbReference type="EC" id="5.6.2.3"/>
    </reaction>
</comment>
<dbReference type="SUPFAM" id="SSF51294">
    <property type="entry name" value="Hedgehog/intein (Hint) domain"/>
    <property type="match status" value="1"/>
</dbReference>
<dbReference type="GO" id="GO:0043139">
    <property type="term" value="F:5'-3' DNA helicase activity"/>
    <property type="evidence" value="ECO:0007669"/>
    <property type="project" value="UniProtKB-EC"/>
</dbReference>
<protein>
    <recommendedName>
        <fullName evidence="14 15">Replicative DNA helicase</fullName>
        <ecNumber evidence="14 15">5.6.2.3</ecNumber>
    </recommendedName>
</protein>
<dbReference type="InterPro" id="IPR030934">
    <property type="entry name" value="Intein_C"/>
</dbReference>
<proteinExistence type="inferred from homology"/>
<dbReference type="InterPro" id="IPR006141">
    <property type="entry name" value="Intein_N"/>
</dbReference>
<sequence length="587" mass="64327">MVDSLKVPPHSLEAEQAVLGGLMLENGAWDQVADRVVEGDFYRRDHRLIFGAIAWLAEAGQPMDAVTLSERLKSSGELEDAGGLAYLGALARDTPSAANIQAYADIVREQSVLRQLIQAGTAVADTGFNPDGQDSAELLDLAERKIFAIAEQSGRNRSGFVGVRDVLPAVVERIDTLYHQNSDVTGLATGFSDLDRMTSGLQNGDLIIVAGRPSMGKTTLAMNIAEGAALQKGAPVAVFSMEMPADALAMRMLASLGRVELQKIRSGRLTDEDWPRLTSTMNLLSQANLFIDDTPGLTPTEMRARCRRLKREHGLGLVLVDYLQLMQLPGFKENRTNEISQISRTLKGMAKELGVPVIVLSQLNRSLEQRPNKRPIMSDLRECVTGDTRVLLADGSRKPIRELVGQTPEVLTVNDQGTVITGKSDLVWEVGQRPVVKINLASGRSLRCTRDHRLRTNAEWLKVEALNVGDFLDCWENTFFADEIVSIETAGEETVYDLTVPETECWLADGVISHNSGAIEQDADVIVFIYRDEVYNEDSPDAGTAEIIIGKQRNGPVGMVRLTFLGHYTRFENFIQDSAGYGGGGWE</sequence>
<dbReference type="NCBIfam" id="TIGR01445">
    <property type="entry name" value="intein_Nterm"/>
    <property type="match status" value="1"/>
</dbReference>
<dbReference type="InterPro" id="IPR003586">
    <property type="entry name" value="Hint_dom_C"/>
</dbReference>
<dbReference type="PANTHER" id="PTHR30153:SF2">
    <property type="entry name" value="REPLICATIVE DNA HELICASE"/>
    <property type="match status" value="1"/>
</dbReference>
<dbReference type="InterPro" id="IPR007694">
    <property type="entry name" value="DNA_helicase_DnaB-like_C"/>
</dbReference>
<dbReference type="GO" id="GO:0005829">
    <property type="term" value="C:cytosol"/>
    <property type="evidence" value="ECO:0007669"/>
    <property type="project" value="TreeGrafter"/>
</dbReference>
<dbReference type="AlphaFoldDB" id="A0A6N7QQ95"/>
<dbReference type="Pfam" id="PF03796">
    <property type="entry name" value="DnaB_C"/>
    <property type="match status" value="1"/>
</dbReference>
<evidence type="ECO:0000256" key="7">
    <source>
        <dbReference type="ARBA" id="ARBA00022806"/>
    </source>
</evidence>
<dbReference type="PROSITE" id="PS50817">
    <property type="entry name" value="INTEIN_N_TER"/>
    <property type="match status" value="1"/>
</dbReference>
<evidence type="ECO:0000256" key="6">
    <source>
        <dbReference type="ARBA" id="ARBA00022801"/>
    </source>
</evidence>
<evidence type="ECO:0000259" key="17">
    <source>
        <dbReference type="PROSITE" id="PS51199"/>
    </source>
</evidence>
<organism evidence="18 19">
    <name type="scientific">Spiribacter salilacus</name>
    <dbReference type="NCBI Taxonomy" id="2664894"/>
    <lineage>
        <taxon>Bacteria</taxon>
        <taxon>Pseudomonadati</taxon>
        <taxon>Pseudomonadota</taxon>
        <taxon>Gammaproteobacteria</taxon>
        <taxon>Chromatiales</taxon>
        <taxon>Ectothiorhodospiraceae</taxon>
        <taxon>Spiribacter</taxon>
    </lineage>
</organism>
<feature type="domain" description="SF4 helicase" evidence="17">
    <location>
        <begin position="518"/>
        <end position="578"/>
    </location>
</feature>
<keyword evidence="4" id="KW-0677">Repeat</keyword>
<dbReference type="SMART" id="SM00382">
    <property type="entry name" value="AAA"/>
    <property type="match status" value="1"/>
</dbReference>
<evidence type="ECO:0000256" key="15">
    <source>
        <dbReference type="RuleBase" id="RU362085"/>
    </source>
</evidence>
<keyword evidence="7 15" id="KW-0347">Helicase</keyword>
<dbReference type="GO" id="GO:0005524">
    <property type="term" value="F:ATP binding"/>
    <property type="evidence" value="ECO:0007669"/>
    <property type="project" value="UniProtKB-UniRule"/>
</dbReference>
<dbReference type="InterPro" id="IPR027417">
    <property type="entry name" value="P-loop_NTPase"/>
</dbReference>
<dbReference type="SUPFAM" id="SSF48024">
    <property type="entry name" value="N-terminal domain of DnaB helicase"/>
    <property type="match status" value="1"/>
</dbReference>
<feature type="domain" description="GST N-terminal" evidence="16">
    <location>
        <begin position="234"/>
        <end position="317"/>
    </location>
</feature>
<dbReference type="GO" id="GO:1990077">
    <property type="term" value="C:primosome complex"/>
    <property type="evidence" value="ECO:0007669"/>
    <property type="project" value="UniProtKB-UniRule"/>
</dbReference>
<keyword evidence="6 15" id="KW-0378">Hydrolase</keyword>
<evidence type="ECO:0000256" key="3">
    <source>
        <dbReference type="ARBA" id="ARBA00022705"/>
    </source>
</evidence>
<gene>
    <name evidence="18" type="primary">dnaB</name>
    <name evidence="18" type="ORF">GH984_02440</name>
</gene>
<dbReference type="PROSITE" id="PS51199">
    <property type="entry name" value="SF4_HELICASE"/>
    <property type="match status" value="2"/>
</dbReference>
<dbReference type="SMART" id="SM00306">
    <property type="entry name" value="HintN"/>
    <property type="match status" value="1"/>
</dbReference>
<dbReference type="FunFam" id="1.10.860.10:FF:000001">
    <property type="entry name" value="Replicative DNA helicase"/>
    <property type="match status" value="1"/>
</dbReference>
<comment type="caution">
    <text evidence="18">The sequence shown here is derived from an EMBL/GenBank/DDBJ whole genome shotgun (WGS) entry which is preliminary data.</text>
</comment>
<evidence type="ECO:0000313" key="19">
    <source>
        <dbReference type="Proteomes" id="UP000433788"/>
    </source>
</evidence>
<reference evidence="18 19" key="1">
    <citation type="submission" date="2019-11" db="EMBL/GenBank/DDBJ databases">
        <authorList>
            <person name="Zhang X.Y."/>
        </authorList>
    </citation>
    <scope>NUCLEOTIDE SEQUENCE [LARGE SCALE GENOMIC DNA]</scope>
    <source>
        <strain evidence="18 19">C176</strain>
    </source>
</reference>
<evidence type="ECO:0000256" key="5">
    <source>
        <dbReference type="ARBA" id="ARBA00022741"/>
    </source>
</evidence>
<dbReference type="RefSeq" id="WP_153718602.1">
    <property type="nucleotide sequence ID" value="NZ_WJPP01000001.1"/>
</dbReference>
<dbReference type="Proteomes" id="UP000433788">
    <property type="component" value="Unassembled WGS sequence"/>
</dbReference>
<keyword evidence="19" id="KW-1185">Reference proteome</keyword>
<dbReference type="PROSITE" id="PS50404">
    <property type="entry name" value="GST_NTER"/>
    <property type="match status" value="1"/>
</dbReference>
<evidence type="ECO:0000256" key="4">
    <source>
        <dbReference type="ARBA" id="ARBA00022737"/>
    </source>
</evidence>
<evidence type="ECO:0000256" key="9">
    <source>
        <dbReference type="ARBA" id="ARBA00023125"/>
    </source>
</evidence>
<dbReference type="GO" id="GO:0003677">
    <property type="term" value="F:DNA binding"/>
    <property type="evidence" value="ECO:0007669"/>
    <property type="project" value="UniProtKB-UniRule"/>
</dbReference>
<dbReference type="GO" id="GO:0016787">
    <property type="term" value="F:hydrolase activity"/>
    <property type="evidence" value="ECO:0007669"/>
    <property type="project" value="UniProtKB-KW"/>
</dbReference>
<dbReference type="InterPro" id="IPR004045">
    <property type="entry name" value="Glutathione_S-Trfase_N"/>
</dbReference>
<evidence type="ECO:0000256" key="2">
    <source>
        <dbReference type="ARBA" id="ARBA00022515"/>
    </source>
</evidence>
<evidence type="ECO:0000256" key="11">
    <source>
        <dbReference type="ARBA" id="ARBA00044932"/>
    </source>
</evidence>
<dbReference type="InterPro" id="IPR003593">
    <property type="entry name" value="AAA+_ATPase"/>
</dbReference>
<evidence type="ECO:0000259" key="16">
    <source>
        <dbReference type="PROSITE" id="PS50404"/>
    </source>
</evidence>
<keyword evidence="2 15" id="KW-0639">Primosome</keyword>
<dbReference type="PANTHER" id="PTHR30153">
    <property type="entry name" value="REPLICATIVE DNA HELICASE DNAB"/>
    <property type="match status" value="1"/>
</dbReference>
<evidence type="ECO:0000256" key="10">
    <source>
        <dbReference type="ARBA" id="ARBA00023235"/>
    </source>
</evidence>
<keyword evidence="9 15" id="KW-0238">DNA-binding</keyword>
<dbReference type="InterPro" id="IPR007692">
    <property type="entry name" value="DNA_helicase_DnaB"/>
</dbReference>
<dbReference type="SUPFAM" id="SSF52540">
    <property type="entry name" value="P-loop containing nucleoside triphosphate hydrolases"/>
    <property type="match status" value="1"/>
</dbReference>
<name>A0A6N7QQ95_9GAMM</name>
<keyword evidence="8 15" id="KW-0067">ATP-binding</keyword>
<dbReference type="GO" id="GO:0006269">
    <property type="term" value="P:DNA replication, synthesis of primer"/>
    <property type="evidence" value="ECO:0007669"/>
    <property type="project" value="UniProtKB-UniRule"/>
</dbReference>
<dbReference type="Pfam" id="PF00772">
    <property type="entry name" value="DnaB"/>
    <property type="match status" value="1"/>
</dbReference>
<dbReference type="InterPro" id="IPR036185">
    <property type="entry name" value="DNA_heli_DnaB-like_N_sf"/>
</dbReference>
<comment type="similarity">
    <text evidence="1 15">Belongs to the helicase family. DnaB subfamily.</text>
</comment>
<feature type="domain" description="SF4 helicase" evidence="17">
    <location>
        <begin position="180"/>
        <end position="384"/>
    </location>
</feature>
<evidence type="ECO:0000256" key="12">
    <source>
        <dbReference type="ARBA" id="ARBA00044940"/>
    </source>
</evidence>
<dbReference type="NCBIfam" id="TIGR00665">
    <property type="entry name" value="DnaB"/>
    <property type="match status" value="1"/>
</dbReference>
<dbReference type="EMBL" id="WJPP01000001">
    <property type="protein sequence ID" value="MRH77559.1"/>
    <property type="molecule type" value="Genomic_DNA"/>
</dbReference>
<dbReference type="GO" id="GO:0016539">
    <property type="term" value="P:intein-mediated protein splicing"/>
    <property type="evidence" value="ECO:0007669"/>
    <property type="project" value="InterPro"/>
</dbReference>
<dbReference type="CDD" id="cd00081">
    <property type="entry name" value="Hint"/>
    <property type="match status" value="1"/>
</dbReference>
<evidence type="ECO:0000256" key="14">
    <source>
        <dbReference type="NCBIfam" id="TIGR00665"/>
    </source>
</evidence>
<dbReference type="InterPro" id="IPR036844">
    <property type="entry name" value="Hint_dom_sf"/>
</dbReference>
<accession>A0A6N7QQ95</accession>
<comment type="function">
    <text evidence="11 15">The main replicative DNA helicase, it participates in initiation and elongation during chromosome replication. Travels ahead of the DNA replisome, separating dsDNA into templates for DNA synthesis. A processive ATP-dependent 5'-3' DNA helicase it has DNA-dependent ATPase activity.</text>
</comment>
<keyword evidence="3 15" id="KW-0235">DNA replication</keyword>
<dbReference type="InterPro" id="IPR016136">
    <property type="entry name" value="DNA_helicase_N/primase_C"/>
</dbReference>
<evidence type="ECO:0000256" key="13">
    <source>
        <dbReference type="ARBA" id="ARBA00048954"/>
    </source>
</evidence>
<dbReference type="SMART" id="SM00305">
    <property type="entry name" value="HintC"/>
    <property type="match status" value="1"/>
</dbReference>
<dbReference type="InterPro" id="IPR003587">
    <property type="entry name" value="Hint_dom_N"/>
</dbReference>
<evidence type="ECO:0000313" key="18">
    <source>
        <dbReference type="EMBL" id="MRH77559.1"/>
    </source>
</evidence>
<evidence type="ECO:0000256" key="1">
    <source>
        <dbReference type="ARBA" id="ARBA00008428"/>
    </source>
</evidence>
<comment type="function">
    <text evidence="12">The intein is an endonuclease.</text>
</comment>
<dbReference type="EC" id="5.6.2.3" evidence="14 15"/>
<evidence type="ECO:0000256" key="8">
    <source>
        <dbReference type="ARBA" id="ARBA00022840"/>
    </source>
</evidence>
<dbReference type="InterPro" id="IPR007693">
    <property type="entry name" value="DNA_helicase_DnaB-like_N"/>
</dbReference>